<dbReference type="InterPro" id="IPR052523">
    <property type="entry name" value="Trichothecene_AcTrans"/>
</dbReference>
<dbReference type="Pfam" id="PF13673">
    <property type="entry name" value="Acetyltransf_10"/>
    <property type="match status" value="1"/>
</dbReference>
<dbReference type="PANTHER" id="PTHR42791">
    <property type="entry name" value="GNAT FAMILY ACETYLTRANSFERASE"/>
    <property type="match status" value="1"/>
</dbReference>
<dbReference type="SUPFAM" id="SSF55729">
    <property type="entry name" value="Acyl-CoA N-acyltransferases (Nat)"/>
    <property type="match status" value="1"/>
</dbReference>
<dbReference type="GO" id="GO:0016747">
    <property type="term" value="F:acyltransferase activity, transferring groups other than amino-acyl groups"/>
    <property type="evidence" value="ECO:0007669"/>
    <property type="project" value="InterPro"/>
</dbReference>
<accession>A0A5N5X807</accession>
<protein>
    <recommendedName>
        <fullName evidence="1">N-acetyltransferase domain-containing protein</fullName>
    </recommendedName>
</protein>
<name>A0A5N5X807_9EURO</name>
<reference evidence="2 3" key="1">
    <citation type="submission" date="2019-04" db="EMBL/GenBank/DDBJ databases">
        <title>Friends and foes A comparative genomics study of 23 Aspergillus species from section Flavi.</title>
        <authorList>
            <consortium name="DOE Joint Genome Institute"/>
            <person name="Kjaerbolling I."/>
            <person name="Vesth T."/>
            <person name="Frisvad J.C."/>
            <person name="Nybo J.L."/>
            <person name="Theobald S."/>
            <person name="Kildgaard S."/>
            <person name="Isbrandt T."/>
            <person name="Kuo A."/>
            <person name="Sato A."/>
            <person name="Lyhne E.K."/>
            <person name="Kogle M.E."/>
            <person name="Wiebenga A."/>
            <person name="Kun R.S."/>
            <person name="Lubbers R.J."/>
            <person name="Makela M.R."/>
            <person name="Barry K."/>
            <person name="Chovatia M."/>
            <person name="Clum A."/>
            <person name="Daum C."/>
            <person name="Haridas S."/>
            <person name="He G."/>
            <person name="LaButti K."/>
            <person name="Lipzen A."/>
            <person name="Mondo S."/>
            <person name="Riley R."/>
            <person name="Salamov A."/>
            <person name="Simmons B.A."/>
            <person name="Magnuson J.K."/>
            <person name="Henrissat B."/>
            <person name="Mortensen U.H."/>
            <person name="Larsen T.O."/>
            <person name="Devries R.P."/>
            <person name="Grigoriev I.V."/>
            <person name="Machida M."/>
            <person name="Baker S.E."/>
            <person name="Andersen M.R."/>
        </authorList>
    </citation>
    <scope>NUCLEOTIDE SEQUENCE [LARGE SCALE GENOMIC DNA]</scope>
    <source>
        <strain evidence="2 3">CBS 151.66</strain>
    </source>
</reference>
<evidence type="ECO:0000313" key="3">
    <source>
        <dbReference type="Proteomes" id="UP000326565"/>
    </source>
</evidence>
<gene>
    <name evidence="2" type="ORF">BDV29DRAFT_169305</name>
</gene>
<dbReference type="Proteomes" id="UP000326565">
    <property type="component" value="Unassembled WGS sequence"/>
</dbReference>
<dbReference type="InterPro" id="IPR016181">
    <property type="entry name" value="Acyl_CoA_acyltransferase"/>
</dbReference>
<dbReference type="EMBL" id="ML732175">
    <property type="protein sequence ID" value="KAB8076883.1"/>
    <property type="molecule type" value="Genomic_DNA"/>
</dbReference>
<feature type="domain" description="N-acetyltransferase" evidence="1">
    <location>
        <begin position="6"/>
        <end position="49"/>
    </location>
</feature>
<dbReference type="AlphaFoldDB" id="A0A5N5X807"/>
<dbReference type="PANTHER" id="PTHR42791:SF14">
    <property type="entry name" value="N-ACETYLTRANSFERASE DOMAIN-CONTAINING PROTEIN"/>
    <property type="match status" value="1"/>
</dbReference>
<dbReference type="Gene3D" id="3.40.630.30">
    <property type="match status" value="1"/>
</dbReference>
<keyword evidence="3" id="KW-1185">Reference proteome</keyword>
<evidence type="ECO:0000259" key="1">
    <source>
        <dbReference type="Pfam" id="PF13673"/>
    </source>
</evidence>
<proteinExistence type="predicted"/>
<dbReference type="InterPro" id="IPR000182">
    <property type="entry name" value="GNAT_dom"/>
</dbReference>
<sequence length="86" mass="9675">MMTDPQYSGAARKIIQWGIAEAERKQLPIYVESSESARPIYEKHGFQVVDVFAMDLMQYGGSGVEKVTIMVRGPDTLKSRCLTLLH</sequence>
<evidence type="ECO:0000313" key="2">
    <source>
        <dbReference type="EMBL" id="KAB8076883.1"/>
    </source>
</evidence>
<dbReference type="OrthoDB" id="410198at2759"/>
<organism evidence="2 3">
    <name type="scientific">Aspergillus leporis</name>
    <dbReference type="NCBI Taxonomy" id="41062"/>
    <lineage>
        <taxon>Eukaryota</taxon>
        <taxon>Fungi</taxon>
        <taxon>Dikarya</taxon>
        <taxon>Ascomycota</taxon>
        <taxon>Pezizomycotina</taxon>
        <taxon>Eurotiomycetes</taxon>
        <taxon>Eurotiomycetidae</taxon>
        <taxon>Eurotiales</taxon>
        <taxon>Aspergillaceae</taxon>
        <taxon>Aspergillus</taxon>
        <taxon>Aspergillus subgen. Circumdati</taxon>
    </lineage>
</organism>